<protein>
    <submittedName>
        <fullName evidence="1">Uncharacterized protein</fullName>
    </submittedName>
</protein>
<name>A0AAV7Q4U4_PLEWA</name>
<organism evidence="1 2">
    <name type="scientific">Pleurodeles waltl</name>
    <name type="common">Iberian ribbed newt</name>
    <dbReference type="NCBI Taxonomy" id="8319"/>
    <lineage>
        <taxon>Eukaryota</taxon>
        <taxon>Metazoa</taxon>
        <taxon>Chordata</taxon>
        <taxon>Craniata</taxon>
        <taxon>Vertebrata</taxon>
        <taxon>Euteleostomi</taxon>
        <taxon>Amphibia</taxon>
        <taxon>Batrachia</taxon>
        <taxon>Caudata</taxon>
        <taxon>Salamandroidea</taxon>
        <taxon>Salamandridae</taxon>
        <taxon>Pleurodelinae</taxon>
        <taxon>Pleurodeles</taxon>
    </lineage>
</organism>
<dbReference type="Proteomes" id="UP001066276">
    <property type="component" value="Chromosome 6"/>
</dbReference>
<accession>A0AAV7Q4U4</accession>
<dbReference type="AlphaFoldDB" id="A0AAV7Q4U4"/>
<comment type="caution">
    <text evidence="1">The sequence shown here is derived from an EMBL/GenBank/DDBJ whole genome shotgun (WGS) entry which is preliminary data.</text>
</comment>
<sequence>MLGTIGTMPQTFRSCDKKQLERLGAVSTTWYEERERSEVTLLMARDGAPASYPPIAKDMYWRNYDGGVGDGERPGMSGGVDEQEMECELDYEEEEELEEDEILRGNNLGF</sequence>
<dbReference type="EMBL" id="JANPWB010000010">
    <property type="protein sequence ID" value="KAJ1135606.1"/>
    <property type="molecule type" value="Genomic_DNA"/>
</dbReference>
<proteinExistence type="predicted"/>
<gene>
    <name evidence="1" type="ORF">NDU88_002044</name>
</gene>
<evidence type="ECO:0000313" key="2">
    <source>
        <dbReference type="Proteomes" id="UP001066276"/>
    </source>
</evidence>
<evidence type="ECO:0000313" key="1">
    <source>
        <dbReference type="EMBL" id="KAJ1135606.1"/>
    </source>
</evidence>
<reference evidence="1" key="1">
    <citation type="journal article" date="2022" name="bioRxiv">
        <title>Sequencing and chromosome-scale assembly of the giantPleurodeles waltlgenome.</title>
        <authorList>
            <person name="Brown T."/>
            <person name="Elewa A."/>
            <person name="Iarovenko S."/>
            <person name="Subramanian E."/>
            <person name="Araus A.J."/>
            <person name="Petzold A."/>
            <person name="Susuki M."/>
            <person name="Suzuki K.-i.T."/>
            <person name="Hayashi T."/>
            <person name="Toyoda A."/>
            <person name="Oliveira C."/>
            <person name="Osipova E."/>
            <person name="Leigh N.D."/>
            <person name="Simon A."/>
            <person name="Yun M.H."/>
        </authorList>
    </citation>
    <scope>NUCLEOTIDE SEQUENCE</scope>
    <source>
        <strain evidence="1">20211129_DDA</strain>
        <tissue evidence="1">Liver</tissue>
    </source>
</reference>
<keyword evidence="2" id="KW-1185">Reference proteome</keyword>